<dbReference type="SMART" id="SM00464">
    <property type="entry name" value="LON"/>
    <property type="match status" value="1"/>
</dbReference>
<dbReference type="PANTHER" id="PTHR46732">
    <property type="entry name" value="ATP-DEPENDENT PROTEASE LA (LON) DOMAIN PROTEIN"/>
    <property type="match status" value="1"/>
</dbReference>
<evidence type="ECO:0000313" key="3">
    <source>
        <dbReference type="Proteomes" id="UP000466517"/>
    </source>
</evidence>
<reference evidence="2 3" key="1">
    <citation type="journal article" date="2019" name="Emerg. Microbes Infect.">
        <title>Comprehensive subspecies identification of 175 nontuberculous mycobacteria species based on 7547 genomic profiles.</title>
        <authorList>
            <person name="Matsumoto Y."/>
            <person name="Kinjo T."/>
            <person name="Motooka D."/>
            <person name="Nabeya D."/>
            <person name="Jung N."/>
            <person name="Uechi K."/>
            <person name="Horii T."/>
            <person name="Iida T."/>
            <person name="Fujita J."/>
            <person name="Nakamura S."/>
        </authorList>
    </citation>
    <scope>NUCLEOTIDE SEQUENCE [LARGE SCALE GENOMIC DNA]</scope>
    <source>
        <strain evidence="2 3">JCM 13574</strain>
    </source>
</reference>
<protein>
    <submittedName>
        <fullName evidence="2">ATP-dependent protease</fullName>
    </submittedName>
</protein>
<dbReference type="PANTHER" id="PTHR46732:SF8">
    <property type="entry name" value="ATP-DEPENDENT PROTEASE LA (LON) DOMAIN PROTEIN"/>
    <property type="match status" value="1"/>
</dbReference>
<dbReference type="InterPro" id="IPR046336">
    <property type="entry name" value="Lon_prtase_N_sf"/>
</dbReference>
<gene>
    <name evidence="2" type="ORF">MMAD_07860</name>
</gene>
<dbReference type="PROSITE" id="PS51787">
    <property type="entry name" value="LON_N"/>
    <property type="match status" value="1"/>
</dbReference>
<sequence length="217" mass="23374">MAIRPMFPLESVRLPGEGLPLRIFEPRYGQLVRECLSGAGEFGVVLIAAGREVGGADVRCDVGSMAHIVESHDFGSGQYLIECEMRERFRVVSWLDDDPYPRADVEPWPDEPGSTVTGADIGVVEDRVMELFERIAAAQNATLPSRAELLGEPEPGQGAGDRLYALASRVPMGQADRYSILEAPSAAARLDALREGVETVAAMIEFQLADGGDAGQT</sequence>
<dbReference type="KEGG" id="mmag:MMAD_07860"/>
<dbReference type="InterPro" id="IPR003111">
    <property type="entry name" value="Lon_prtase_N"/>
</dbReference>
<dbReference type="Proteomes" id="UP000466517">
    <property type="component" value="Chromosome"/>
</dbReference>
<dbReference type="AlphaFoldDB" id="A0A7I7XCZ7"/>
<evidence type="ECO:0000259" key="1">
    <source>
        <dbReference type="PROSITE" id="PS51787"/>
    </source>
</evidence>
<dbReference type="GO" id="GO:0008233">
    <property type="term" value="F:peptidase activity"/>
    <property type="evidence" value="ECO:0007669"/>
    <property type="project" value="UniProtKB-KW"/>
</dbReference>
<dbReference type="EMBL" id="AP022610">
    <property type="protein sequence ID" value="BBZ26491.1"/>
    <property type="molecule type" value="Genomic_DNA"/>
</dbReference>
<dbReference type="Gene3D" id="2.30.130.40">
    <property type="entry name" value="LON domain-like"/>
    <property type="match status" value="1"/>
</dbReference>
<name>A0A7I7XCZ7_9MYCO</name>
<dbReference type="InterPro" id="IPR015947">
    <property type="entry name" value="PUA-like_sf"/>
</dbReference>
<dbReference type="GO" id="GO:0006508">
    <property type="term" value="P:proteolysis"/>
    <property type="evidence" value="ECO:0007669"/>
    <property type="project" value="UniProtKB-KW"/>
</dbReference>
<keyword evidence="2" id="KW-0645">Protease</keyword>
<proteinExistence type="predicted"/>
<feature type="domain" description="Lon N-terminal" evidence="1">
    <location>
        <begin position="1"/>
        <end position="201"/>
    </location>
</feature>
<dbReference type="SUPFAM" id="SSF88697">
    <property type="entry name" value="PUA domain-like"/>
    <property type="match status" value="1"/>
</dbReference>
<keyword evidence="2" id="KW-0378">Hydrolase</keyword>
<organism evidence="2 3">
    <name type="scientific">Mycolicibacterium madagascariense</name>
    <dbReference type="NCBI Taxonomy" id="212765"/>
    <lineage>
        <taxon>Bacteria</taxon>
        <taxon>Bacillati</taxon>
        <taxon>Actinomycetota</taxon>
        <taxon>Actinomycetes</taxon>
        <taxon>Mycobacteriales</taxon>
        <taxon>Mycobacteriaceae</taxon>
        <taxon>Mycolicibacterium</taxon>
    </lineage>
</organism>
<dbReference type="Pfam" id="PF02190">
    <property type="entry name" value="LON_substr_bdg"/>
    <property type="match status" value="1"/>
</dbReference>
<evidence type="ECO:0000313" key="2">
    <source>
        <dbReference type="EMBL" id="BBZ26491.1"/>
    </source>
</evidence>
<accession>A0A7I7XCZ7</accession>
<keyword evidence="3" id="KW-1185">Reference proteome</keyword>